<dbReference type="EMBL" id="JBHTAI010000011">
    <property type="protein sequence ID" value="MFC7150624.1"/>
    <property type="molecule type" value="Genomic_DNA"/>
</dbReference>
<feature type="transmembrane region" description="Helical" evidence="8">
    <location>
        <begin position="102"/>
        <end position="124"/>
    </location>
</feature>
<evidence type="ECO:0000256" key="3">
    <source>
        <dbReference type="ARBA" id="ARBA00022448"/>
    </source>
</evidence>
<feature type="transmembrane region" description="Helical" evidence="8">
    <location>
        <begin position="243"/>
        <end position="266"/>
    </location>
</feature>
<keyword evidence="6 8" id="KW-1133">Transmembrane helix</keyword>
<protein>
    <recommendedName>
        <fullName evidence="8">Nickel/cobalt efflux system</fullName>
    </recommendedName>
</protein>
<gene>
    <name evidence="9" type="ORF">ACFQMJ_18995</name>
</gene>
<keyword evidence="5 8" id="KW-0812">Transmembrane</keyword>
<keyword evidence="10" id="KW-1185">Reference proteome</keyword>
<keyword evidence="7 8" id="KW-0472">Membrane</keyword>
<evidence type="ECO:0000256" key="2">
    <source>
        <dbReference type="ARBA" id="ARBA00010892"/>
    </source>
</evidence>
<evidence type="ECO:0000256" key="6">
    <source>
        <dbReference type="ARBA" id="ARBA00022989"/>
    </source>
</evidence>
<dbReference type="Proteomes" id="UP001596378">
    <property type="component" value="Unassembled WGS sequence"/>
</dbReference>
<keyword evidence="3 8" id="KW-0813">Transport</keyword>
<feature type="transmembrane region" description="Helical" evidence="8">
    <location>
        <begin position="173"/>
        <end position="197"/>
    </location>
</feature>
<evidence type="ECO:0000256" key="7">
    <source>
        <dbReference type="ARBA" id="ARBA00023136"/>
    </source>
</evidence>
<reference evidence="10" key="1">
    <citation type="journal article" date="2019" name="Int. J. Syst. Evol. Microbiol.">
        <title>The Global Catalogue of Microorganisms (GCM) 10K type strain sequencing project: providing services to taxonomists for standard genome sequencing and annotation.</title>
        <authorList>
            <consortium name="The Broad Institute Genomics Platform"/>
            <consortium name="The Broad Institute Genome Sequencing Center for Infectious Disease"/>
            <person name="Wu L."/>
            <person name="Ma J."/>
        </authorList>
    </citation>
    <scope>NUCLEOTIDE SEQUENCE [LARGE SCALE GENOMIC DNA]</scope>
    <source>
        <strain evidence="10">KCTC 12907</strain>
    </source>
</reference>
<feature type="transmembrane region" description="Helical" evidence="8">
    <location>
        <begin position="286"/>
        <end position="307"/>
    </location>
</feature>
<evidence type="ECO:0000256" key="8">
    <source>
        <dbReference type="RuleBase" id="RU362101"/>
    </source>
</evidence>
<feature type="transmembrane region" description="Helical" evidence="8">
    <location>
        <begin position="65"/>
        <end position="90"/>
    </location>
</feature>
<comment type="caution">
    <text evidence="9">The sequence shown here is derived from an EMBL/GenBank/DDBJ whole genome shotgun (WGS) entry which is preliminary data.</text>
</comment>
<dbReference type="PANTHER" id="PTHR31611:SF0">
    <property type="entry name" value="HIGH-AFFINITY NICKEL TRANSPORT PROTEIN NIC1"/>
    <property type="match status" value="1"/>
</dbReference>
<evidence type="ECO:0000313" key="9">
    <source>
        <dbReference type="EMBL" id="MFC7150624.1"/>
    </source>
</evidence>
<feature type="transmembrane region" description="Helical" evidence="8">
    <location>
        <begin position="203"/>
        <end position="222"/>
    </location>
</feature>
<keyword evidence="4" id="KW-0533">Nickel</keyword>
<dbReference type="Pfam" id="PF03824">
    <property type="entry name" value="NicO"/>
    <property type="match status" value="1"/>
</dbReference>
<comment type="similarity">
    <text evidence="2 8">Belongs to the NiCoT transporter (TC 2.A.52) family.</text>
</comment>
<accession>A0ABW2FES1</accession>
<evidence type="ECO:0000256" key="4">
    <source>
        <dbReference type="ARBA" id="ARBA00022596"/>
    </source>
</evidence>
<evidence type="ECO:0000256" key="1">
    <source>
        <dbReference type="ARBA" id="ARBA00004127"/>
    </source>
</evidence>
<organism evidence="9 10">
    <name type="scientific">Cohnella cellulosilytica</name>
    <dbReference type="NCBI Taxonomy" id="986710"/>
    <lineage>
        <taxon>Bacteria</taxon>
        <taxon>Bacillati</taxon>
        <taxon>Bacillota</taxon>
        <taxon>Bacilli</taxon>
        <taxon>Bacillales</taxon>
        <taxon>Paenibacillaceae</taxon>
        <taxon>Cohnella</taxon>
    </lineage>
</organism>
<proteinExistence type="inferred from homology"/>
<name>A0ABW2FES1_9BACL</name>
<evidence type="ECO:0000313" key="10">
    <source>
        <dbReference type="Proteomes" id="UP001596378"/>
    </source>
</evidence>
<dbReference type="RefSeq" id="WP_378053007.1">
    <property type="nucleotide sequence ID" value="NZ_JBHMDN010000069.1"/>
</dbReference>
<evidence type="ECO:0000256" key="5">
    <source>
        <dbReference type="ARBA" id="ARBA00022692"/>
    </source>
</evidence>
<dbReference type="PANTHER" id="PTHR31611">
    <property type="entry name" value="HIGH-AFFINITY NICKEL TRANSPORT PROTEIN NIC1"/>
    <property type="match status" value="1"/>
</dbReference>
<sequence>MSLLHIFGFAGFFVAAARDPVFWGLGMLAYSFGLRHAFDADHISAIDNTVRKLITSRQNPHGVGLFFSLGHSTVVFLMVLAIGLTANTYIFNNETLREAGSIIGTFVSGFFLIVIGFVNVAMLVRSIREARQARGGSAPDEGGASSAMPVGMLTVMLKPLYRLVRKSWHLYPLGFLFGLGFDTATEIGLLSLSAGAAGQSASLIGILSLPLLFAAGMTLLDTTDGMMMSRAYRLSSATPRRRLIYNLIVTGVSVLSAFFIGFIQMLHLFEKKLPGSWVAWSERLDFVYLGLGLVVFFVATWVSFAMLRKGARSRHAVDGA</sequence>
<dbReference type="InterPro" id="IPR011541">
    <property type="entry name" value="Ni/Co_transpt_high_affinity"/>
</dbReference>
<dbReference type="InterPro" id="IPR004688">
    <property type="entry name" value="Ni/Co_transpt"/>
</dbReference>
<comment type="subcellular location">
    <subcellularLocation>
        <location evidence="8">Cell membrane</location>
        <topology evidence="8">Multi-pass membrane protein</topology>
    </subcellularLocation>
    <subcellularLocation>
        <location evidence="1">Endomembrane system</location>
        <topology evidence="1">Multi-pass membrane protein</topology>
    </subcellularLocation>
</comment>